<reference evidence="5" key="1">
    <citation type="journal article" date="2021" name="Open Biol.">
        <title>Shared evolutionary footprints suggest mitochondrial oxidative damage underlies multiple complex I losses in fungi.</title>
        <authorList>
            <person name="Schikora-Tamarit M.A."/>
            <person name="Marcet-Houben M."/>
            <person name="Nosek J."/>
            <person name="Gabaldon T."/>
        </authorList>
    </citation>
    <scope>NUCLEOTIDE SEQUENCE</scope>
    <source>
        <strain evidence="5">CBS6341</strain>
    </source>
</reference>
<sequence>MTIIYHQLNIENEDDFIAIKKLIGDDLSEPYSIYVYRFFLNQWPNLCYIAKDSNNDKVIGTIVSKLEPHRNVRLRGYIGMLVVQKEYRGQGIAKTLVKLSIDQMIEEKADEIMLETEVINKSAISLYENMGFIRSKRLFRYYMNHHDAFRLILPLTIKSTIRTTFSTPLDTLESNQDITYSTRVLSANLIVIEVDKPAPLMMSVTYLIPKVKLTALFNSTLTLFSGFSKSVTGLTIILPEPISPSATNLTISFVTKTFNESDNNAKSLAIFWKSVEGKVIMES</sequence>
<dbReference type="GO" id="GO:0004596">
    <property type="term" value="F:protein-N-terminal amino-acid acetyltransferase activity"/>
    <property type="evidence" value="ECO:0007669"/>
    <property type="project" value="InterPro"/>
</dbReference>
<dbReference type="AlphaFoldDB" id="A0A9P8PRM8"/>
<reference evidence="5" key="2">
    <citation type="submission" date="2021-01" db="EMBL/GenBank/DDBJ databases">
        <authorList>
            <person name="Schikora-Tamarit M.A."/>
        </authorList>
    </citation>
    <scope>NUCLEOTIDE SEQUENCE</scope>
    <source>
        <strain evidence="5">CBS6341</strain>
    </source>
</reference>
<dbReference type="SUPFAM" id="SSF55729">
    <property type="entry name" value="Acyl-CoA N-acyltransferases (Nat)"/>
    <property type="match status" value="1"/>
</dbReference>
<keyword evidence="2" id="KW-0012">Acyltransferase</keyword>
<name>A0A9P8PRM8_9ASCO</name>
<keyword evidence="1" id="KW-0808">Transferase</keyword>
<organism evidence="5 6">
    <name type="scientific">Wickerhamomyces mucosus</name>
    <dbReference type="NCBI Taxonomy" id="1378264"/>
    <lineage>
        <taxon>Eukaryota</taxon>
        <taxon>Fungi</taxon>
        <taxon>Dikarya</taxon>
        <taxon>Ascomycota</taxon>
        <taxon>Saccharomycotina</taxon>
        <taxon>Saccharomycetes</taxon>
        <taxon>Phaffomycetales</taxon>
        <taxon>Wickerhamomycetaceae</taxon>
        <taxon>Wickerhamomyces</taxon>
    </lineage>
</organism>
<dbReference type="InterPro" id="IPR044542">
    <property type="entry name" value="NAA30-like"/>
</dbReference>
<dbReference type="PANTHER" id="PTHR45896:SF1">
    <property type="entry name" value="N-ALPHA-ACETYLTRANSFERASE 30"/>
    <property type="match status" value="1"/>
</dbReference>
<proteinExistence type="inferred from homology"/>
<dbReference type="PANTHER" id="PTHR45896">
    <property type="entry name" value="N-ALPHA-ACETYLTRANSFERASE 30"/>
    <property type="match status" value="1"/>
</dbReference>
<comment type="similarity">
    <text evidence="3">Belongs to the acetyltransferase family. MAK3 subfamily.</text>
</comment>
<dbReference type="InterPro" id="IPR016181">
    <property type="entry name" value="Acyl_CoA_acyltransferase"/>
</dbReference>
<evidence type="ECO:0000256" key="3">
    <source>
        <dbReference type="ARBA" id="ARBA00024025"/>
    </source>
</evidence>
<dbReference type="Pfam" id="PF00583">
    <property type="entry name" value="Acetyltransf_1"/>
    <property type="match status" value="1"/>
</dbReference>
<dbReference type="PROSITE" id="PS51186">
    <property type="entry name" value="GNAT"/>
    <property type="match status" value="1"/>
</dbReference>
<feature type="domain" description="N-acetyltransferase" evidence="4">
    <location>
        <begin position="3"/>
        <end position="156"/>
    </location>
</feature>
<evidence type="ECO:0000259" key="4">
    <source>
        <dbReference type="PROSITE" id="PS51186"/>
    </source>
</evidence>
<evidence type="ECO:0000256" key="1">
    <source>
        <dbReference type="ARBA" id="ARBA00022679"/>
    </source>
</evidence>
<dbReference type="OrthoDB" id="249099at2759"/>
<dbReference type="InterPro" id="IPR000182">
    <property type="entry name" value="GNAT_dom"/>
</dbReference>
<dbReference type="EMBL" id="JAEUBF010000556">
    <property type="protein sequence ID" value="KAH3677006.1"/>
    <property type="molecule type" value="Genomic_DNA"/>
</dbReference>
<keyword evidence="6" id="KW-1185">Reference proteome</keyword>
<comment type="caution">
    <text evidence="5">The sequence shown here is derived from an EMBL/GenBank/DDBJ whole genome shotgun (WGS) entry which is preliminary data.</text>
</comment>
<evidence type="ECO:0000313" key="5">
    <source>
        <dbReference type="EMBL" id="KAH3677006.1"/>
    </source>
</evidence>
<evidence type="ECO:0000256" key="2">
    <source>
        <dbReference type="ARBA" id="ARBA00023315"/>
    </source>
</evidence>
<dbReference type="Proteomes" id="UP000769528">
    <property type="component" value="Unassembled WGS sequence"/>
</dbReference>
<dbReference type="CDD" id="cd04301">
    <property type="entry name" value="NAT_SF"/>
    <property type="match status" value="1"/>
</dbReference>
<dbReference type="Gene3D" id="3.40.630.30">
    <property type="match status" value="1"/>
</dbReference>
<protein>
    <recommendedName>
        <fullName evidence="4">N-acetyltransferase domain-containing protein</fullName>
    </recommendedName>
</protein>
<evidence type="ECO:0000313" key="6">
    <source>
        <dbReference type="Proteomes" id="UP000769528"/>
    </source>
</evidence>
<accession>A0A9P8PRM8</accession>
<dbReference type="GO" id="GO:0031417">
    <property type="term" value="C:NatC complex"/>
    <property type="evidence" value="ECO:0007669"/>
    <property type="project" value="TreeGrafter"/>
</dbReference>
<dbReference type="FunFam" id="3.40.630.30:FF:000091">
    <property type="entry name" value="Peptide alpha-N-acetyltransferase"/>
    <property type="match status" value="1"/>
</dbReference>
<gene>
    <name evidence="5" type="ORF">WICMUC_001912</name>
</gene>